<dbReference type="PRINTS" id="PR00007">
    <property type="entry name" value="COMPLEMNTC1Q"/>
</dbReference>
<dbReference type="RefSeq" id="XP_031438692.1">
    <property type="nucleotide sequence ID" value="XM_031582832.2"/>
</dbReference>
<dbReference type="RefSeq" id="XP_031438813.1">
    <property type="nucleotide sequence ID" value="XM_031582953.2"/>
</dbReference>
<keyword evidence="3" id="KW-0732">Signal</keyword>
<dbReference type="PANTHER" id="PTHR22923">
    <property type="entry name" value="CEREBELLIN-RELATED"/>
    <property type="match status" value="1"/>
</dbReference>
<gene>
    <name evidence="6" type="primary">LOC116224093</name>
    <name evidence="7" type="synonym">LOC116224128</name>
</gene>
<dbReference type="SMART" id="SM00110">
    <property type="entry name" value="C1Q"/>
    <property type="match status" value="1"/>
</dbReference>
<accession>A0A6P8GT85</accession>
<dbReference type="GO" id="GO:0005576">
    <property type="term" value="C:extracellular region"/>
    <property type="evidence" value="ECO:0007669"/>
    <property type="project" value="UniProtKB-SubCell"/>
</dbReference>
<evidence type="ECO:0000313" key="7">
    <source>
        <dbReference type="RefSeq" id="XP_031438813.1"/>
    </source>
</evidence>
<comment type="subcellular location">
    <subcellularLocation>
        <location evidence="1">Secreted</location>
    </subcellularLocation>
</comment>
<evidence type="ECO:0000256" key="2">
    <source>
        <dbReference type="ARBA" id="ARBA00022525"/>
    </source>
</evidence>
<keyword evidence="2" id="KW-0964">Secreted</keyword>
<dbReference type="PANTHER" id="PTHR22923:SF102">
    <property type="entry name" value="CEREBELLIN 13-RELATED"/>
    <property type="match status" value="1"/>
</dbReference>
<dbReference type="Gene3D" id="2.60.120.40">
    <property type="match status" value="1"/>
</dbReference>
<reference evidence="6 7" key="1">
    <citation type="submission" date="2025-04" db="UniProtKB">
        <authorList>
            <consortium name="RefSeq"/>
        </authorList>
    </citation>
    <scope>IDENTIFICATION</scope>
</reference>
<evidence type="ECO:0000256" key="1">
    <source>
        <dbReference type="ARBA" id="ARBA00004613"/>
    </source>
</evidence>
<protein>
    <submittedName>
        <fullName evidence="6 7">Complement C1q-like protein 4</fullName>
    </submittedName>
</protein>
<evidence type="ECO:0000313" key="5">
    <source>
        <dbReference type="Proteomes" id="UP000515152"/>
    </source>
</evidence>
<evidence type="ECO:0000256" key="3">
    <source>
        <dbReference type="ARBA" id="ARBA00022729"/>
    </source>
</evidence>
<evidence type="ECO:0000313" key="6">
    <source>
        <dbReference type="RefSeq" id="XP_031438692.1"/>
    </source>
</evidence>
<organism evidence="5 6">
    <name type="scientific">Clupea harengus</name>
    <name type="common">Atlantic herring</name>
    <dbReference type="NCBI Taxonomy" id="7950"/>
    <lineage>
        <taxon>Eukaryota</taxon>
        <taxon>Metazoa</taxon>
        <taxon>Chordata</taxon>
        <taxon>Craniata</taxon>
        <taxon>Vertebrata</taxon>
        <taxon>Euteleostomi</taxon>
        <taxon>Actinopterygii</taxon>
        <taxon>Neopterygii</taxon>
        <taxon>Teleostei</taxon>
        <taxon>Clupei</taxon>
        <taxon>Clupeiformes</taxon>
        <taxon>Clupeoidei</taxon>
        <taxon>Clupeidae</taxon>
        <taxon>Clupea</taxon>
    </lineage>
</organism>
<dbReference type="SUPFAM" id="SSF49842">
    <property type="entry name" value="TNF-like"/>
    <property type="match status" value="1"/>
</dbReference>
<evidence type="ECO:0000259" key="4">
    <source>
        <dbReference type="PROSITE" id="PS50871"/>
    </source>
</evidence>
<dbReference type="InterPro" id="IPR008983">
    <property type="entry name" value="Tumour_necrosis_fac-like_dom"/>
</dbReference>
<name>A0A6P8GT85_CLUHA</name>
<dbReference type="Pfam" id="PF00386">
    <property type="entry name" value="C1q"/>
    <property type="match status" value="1"/>
</dbReference>
<feature type="domain" description="C1q" evidence="4">
    <location>
        <begin position="1"/>
        <end position="148"/>
    </location>
</feature>
<dbReference type="InterPro" id="IPR050822">
    <property type="entry name" value="Cerebellin_Synaptic_Org"/>
</dbReference>
<dbReference type="PROSITE" id="PS50871">
    <property type="entry name" value="C1Q"/>
    <property type="match status" value="1"/>
</dbReference>
<dbReference type="OrthoDB" id="6154955at2759"/>
<sequence>MCSGIVAFTAVLQPPSGDGSDGFQSMGPYSSDTTIIYGNVITNIGDAYNSATGIFTAPVKGVYFFTFTTYSWVSSADIGVQLMKNTDEVVMVWENQDRGDNEDYASNSVVLQLKVGDRIYMSLPKGFYIAASSLHNLNTFTGYLLGQM</sequence>
<proteinExistence type="predicted"/>
<dbReference type="GeneID" id="116224093"/>
<dbReference type="Proteomes" id="UP000515152">
    <property type="component" value="Chromosome 16"/>
</dbReference>
<dbReference type="KEGG" id="char:116224093"/>
<dbReference type="AlphaFoldDB" id="A0A6P8GT85"/>
<dbReference type="KEGG" id="char:116224128"/>
<dbReference type="InterPro" id="IPR001073">
    <property type="entry name" value="C1q_dom"/>
</dbReference>
<keyword evidence="5" id="KW-1185">Reference proteome</keyword>